<dbReference type="InterPro" id="IPR001789">
    <property type="entry name" value="Sig_transdc_resp-reg_receiver"/>
</dbReference>
<dbReference type="Pfam" id="PF00072">
    <property type="entry name" value="Response_reg"/>
    <property type="match status" value="1"/>
</dbReference>
<dbReference type="Gene3D" id="3.40.50.2300">
    <property type="match status" value="1"/>
</dbReference>
<dbReference type="Proteomes" id="UP001567538">
    <property type="component" value="Unassembled WGS sequence"/>
</dbReference>
<accession>A0ABD1HWE2</accession>
<dbReference type="InterPro" id="IPR011006">
    <property type="entry name" value="CheY-like_superfamily"/>
</dbReference>
<gene>
    <name evidence="3" type="ORF">AAHA92_10695</name>
</gene>
<feature type="domain" description="Response regulatory" evidence="2">
    <location>
        <begin position="9"/>
        <end position="124"/>
    </location>
</feature>
<comment type="caution">
    <text evidence="3">The sequence shown here is derived from an EMBL/GenBank/DDBJ whole genome shotgun (WGS) entry which is preliminary data.</text>
</comment>
<reference evidence="3 4" key="1">
    <citation type="submission" date="2024-06" db="EMBL/GenBank/DDBJ databases">
        <title>A chromosome level genome sequence of Diviner's sage (Salvia divinorum).</title>
        <authorList>
            <person name="Ford S.A."/>
            <person name="Ro D.-K."/>
            <person name="Ness R.W."/>
            <person name="Phillips M.A."/>
        </authorList>
    </citation>
    <scope>NUCLEOTIDE SEQUENCE [LARGE SCALE GENOMIC DNA]</scope>
    <source>
        <strain evidence="3">SAF-2024a</strain>
        <tissue evidence="3">Leaf</tissue>
    </source>
</reference>
<dbReference type="PANTHER" id="PTHR43228">
    <property type="entry name" value="TWO-COMPONENT RESPONSE REGULATOR"/>
    <property type="match status" value="1"/>
</dbReference>
<keyword evidence="4" id="KW-1185">Reference proteome</keyword>
<evidence type="ECO:0000313" key="4">
    <source>
        <dbReference type="Proteomes" id="UP001567538"/>
    </source>
</evidence>
<organism evidence="3 4">
    <name type="scientific">Salvia divinorum</name>
    <name type="common">Maria pastora</name>
    <name type="synonym">Diviner's sage</name>
    <dbReference type="NCBI Taxonomy" id="28513"/>
    <lineage>
        <taxon>Eukaryota</taxon>
        <taxon>Viridiplantae</taxon>
        <taxon>Streptophyta</taxon>
        <taxon>Embryophyta</taxon>
        <taxon>Tracheophyta</taxon>
        <taxon>Spermatophyta</taxon>
        <taxon>Magnoliopsida</taxon>
        <taxon>eudicotyledons</taxon>
        <taxon>Gunneridae</taxon>
        <taxon>Pentapetalae</taxon>
        <taxon>asterids</taxon>
        <taxon>lamiids</taxon>
        <taxon>Lamiales</taxon>
        <taxon>Lamiaceae</taxon>
        <taxon>Nepetoideae</taxon>
        <taxon>Mentheae</taxon>
        <taxon>Salviinae</taxon>
        <taxon>Salvia</taxon>
        <taxon>Salvia subgen. Calosphace</taxon>
    </lineage>
</organism>
<dbReference type="PANTHER" id="PTHR43228:SF1">
    <property type="entry name" value="TWO-COMPONENT RESPONSE REGULATOR ARR22"/>
    <property type="match status" value="1"/>
</dbReference>
<evidence type="ECO:0000256" key="1">
    <source>
        <dbReference type="PROSITE-ProRule" id="PRU00169"/>
    </source>
</evidence>
<dbReference type="SUPFAM" id="SSF52172">
    <property type="entry name" value="CheY-like"/>
    <property type="match status" value="1"/>
</dbReference>
<proteinExistence type="predicted"/>
<keyword evidence="1" id="KW-0597">Phosphoprotein</keyword>
<dbReference type="PROSITE" id="PS50110">
    <property type="entry name" value="RESPONSE_REGULATORY"/>
    <property type="match status" value="1"/>
</dbReference>
<dbReference type="EMBL" id="JBEAFC010000004">
    <property type="protein sequence ID" value="KAL1560492.1"/>
    <property type="molecule type" value="Genomic_DNA"/>
</dbReference>
<protein>
    <submittedName>
        <fullName evidence="3">Two-component response regulator 24-like</fullName>
    </submittedName>
</protein>
<name>A0ABD1HWE2_SALDI</name>
<dbReference type="CDD" id="cd17546">
    <property type="entry name" value="REC_hyHK_CKI1_RcsC-like"/>
    <property type="match status" value="1"/>
</dbReference>
<feature type="modified residue" description="4-aspartylphosphate" evidence="1">
    <location>
        <position position="59"/>
    </location>
</feature>
<dbReference type="SMART" id="SM00448">
    <property type="entry name" value="REC"/>
    <property type="match status" value="1"/>
</dbReference>
<dbReference type="AlphaFoldDB" id="A0ABD1HWE2"/>
<evidence type="ECO:0000313" key="3">
    <source>
        <dbReference type="EMBL" id="KAL1560492.1"/>
    </source>
</evidence>
<sequence length="128" mass="13954">MKKGGRKISALVVDDDRVIRVVEEKLLVRFGLETKVAKNGKEALDLFVAGNTFDFVVMDMEMPVMDGPEATRALRARGVDCMIVGVTSRGDGPEKAEFEAAGLNCCWEKPLNAQIVGTILDKLAKKLS</sequence>
<dbReference type="InterPro" id="IPR052048">
    <property type="entry name" value="ST_Response_Regulator"/>
</dbReference>
<evidence type="ECO:0000259" key="2">
    <source>
        <dbReference type="PROSITE" id="PS50110"/>
    </source>
</evidence>